<dbReference type="InterPro" id="IPR001568">
    <property type="entry name" value="RNase_T2-like"/>
</dbReference>
<keyword evidence="2" id="KW-0378">Hydrolase</keyword>
<evidence type="ECO:0000256" key="6">
    <source>
        <dbReference type="SAM" id="Phobius"/>
    </source>
</evidence>
<evidence type="ECO:0000313" key="7">
    <source>
        <dbReference type="Proteomes" id="UP000504621"/>
    </source>
</evidence>
<dbReference type="GO" id="GO:0033897">
    <property type="term" value="F:ribonuclease T2 activity"/>
    <property type="evidence" value="ECO:0007669"/>
    <property type="project" value="InterPro"/>
</dbReference>
<dbReference type="InterPro" id="IPR018188">
    <property type="entry name" value="RNase_T2_His_AS_1"/>
</dbReference>
<feature type="region of interest" description="Disordered" evidence="5">
    <location>
        <begin position="257"/>
        <end position="290"/>
    </location>
</feature>
<keyword evidence="6" id="KW-0812">Transmembrane</keyword>
<dbReference type="RefSeq" id="XP_021279145.1">
    <property type="nucleotide sequence ID" value="XM_021423470.1"/>
</dbReference>
<dbReference type="OrthoDB" id="1001880at2759"/>
<dbReference type="AlphaFoldDB" id="A0A6J0ZWR9"/>
<dbReference type="PANTHER" id="PTHR11240">
    <property type="entry name" value="RIBONUCLEASE T2"/>
    <property type="match status" value="1"/>
</dbReference>
<evidence type="ECO:0000256" key="5">
    <source>
        <dbReference type="SAM" id="MobiDB-lite"/>
    </source>
</evidence>
<keyword evidence="6" id="KW-0472">Membrane</keyword>
<name>A0A6J0ZWR9_9ROSI</name>
<sequence>MHRYNILAVGAAACLSAAITWYLVDPHAFVLHKLHLQPRLLSTSRDTVSTSNFAFYKLSLQWPPSTCTSEPPAGLNCRGPVPGQFTIHGLWPQDAKDKRIPPYNPANPCTTDIPISPDNLIPYLQQIDEKLKRLWPNLRNSGSEQQNQFFWREEWRKHGMCSDYPDEPFDYFNSALNLRDGFDPAFQLTPGKSYTVKQVADAVRRQVGAKPEIACSRSKEVKKRLQLWEIRLCYNKEMPPKTLKDCPKDFSGPCGSLQDSITFPDPPSSSDEMADHSAGIGSEFQASDEK</sequence>
<dbReference type="PANTHER" id="PTHR11240:SF84">
    <property type="entry name" value="RIBONUCLEASE 1-LIKE"/>
    <property type="match status" value="1"/>
</dbReference>
<organism evidence="7 8">
    <name type="scientific">Herrania umbratica</name>
    <dbReference type="NCBI Taxonomy" id="108875"/>
    <lineage>
        <taxon>Eukaryota</taxon>
        <taxon>Viridiplantae</taxon>
        <taxon>Streptophyta</taxon>
        <taxon>Embryophyta</taxon>
        <taxon>Tracheophyta</taxon>
        <taxon>Spermatophyta</taxon>
        <taxon>Magnoliopsida</taxon>
        <taxon>eudicotyledons</taxon>
        <taxon>Gunneridae</taxon>
        <taxon>Pentapetalae</taxon>
        <taxon>rosids</taxon>
        <taxon>malvids</taxon>
        <taxon>Malvales</taxon>
        <taxon>Malvaceae</taxon>
        <taxon>Byttnerioideae</taxon>
        <taxon>Herrania</taxon>
    </lineage>
</organism>
<dbReference type="GO" id="GO:0003723">
    <property type="term" value="F:RNA binding"/>
    <property type="evidence" value="ECO:0007669"/>
    <property type="project" value="InterPro"/>
</dbReference>
<dbReference type="PROSITE" id="PS00530">
    <property type="entry name" value="RNASE_T2_1"/>
    <property type="match status" value="1"/>
</dbReference>
<dbReference type="Proteomes" id="UP000504621">
    <property type="component" value="Unplaced"/>
</dbReference>
<evidence type="ECO:0000256" key="2">
    <source>
        <dbReference type="ARBA" id="ARBA00022722"/>
    </source>
</evidence>
<evidence type="ECO:0000313" key="8">
    <source>
        <dbReference type="RefSeq" id="XP_021279145.1"/>
    </source>
</evidence>
<keyword evidence="2" id="KW-0540">Nuclease</keyword>
<keyword evidence="6" id="KW-1133">Transmembrane helix</keyword>
<evidence type="ECO:0000256" key="4">
    <source>
        <dbReference type="RuleBase" id="RU004328"/>
    </source>
</evidence>
<reference evidence="8" key="1">
    <citation type="submission" date="2025-08" db="UniProtKB">
        <authorList>
            <consortium name="RefSeq"/>
        </authorList>
    </citation>
    <scope>IDENTIFICATION</scope>
    <source>
        <tissue evidence="8">Leaf</tissue>
    </source>
</reference>
<feature type="transmembrane region" description="Helical" evidence="6">
    <location>
        <begin position="6"/>
        <end position="24"/>
    </location>
</feature>
<dbReference type="GeneID" id="110412836"/>
<dbReference type="Gene3D" id="3.90.730.10">
    <property type="entry name" value="Ribonuclease T2-like"/>
    <property type="match status" value="1"/>
</dbReference>
<keyword evidence="7" id="KW-1185">Reference proteome</keyword>
<dbReference type="GO" id="GO:0005576">
    <property type="term" value="C:extracellular region"/>
    <property type="evidence" value="ECO:0007669"/>
    <property type="project" value="TreeGrafter"/>
</dbReference>
<dbReference type="SUPFAM" id="SSF55895">
    <property type="entry name" value="Ribonuclease Rh-like"/>
    <property type="match status" value="1"/>
</dbReference>
<dbReference type="InterPro" id="IPR036430">
    <property type="entry name" value="RNase_T2-like_sf"/>
</dbReference>
<evidence type="ECO:0000256" key="1">
    <source>
        <dbReference type="ARBA" id="ARBA00007469"/>
    </source>
</evidence>
<accession>A0A6J0ZWR9</accession>
<dbReference type="GO" id="GO:0006401">
    <property type="term" value="P:RNA catabolic process"/>
    <property type="evidence" value="ECO:0007669"/>
    <property type="project" value="TreeGrafter"/>
</dbReference>
<evidence type="ECO:0000256" key="3">
    <source>
        <dbReference type="ARBA" id="ARBA00023239"/>
    </source>
</evidence>
<dbReference type="Pfam" id="PF00445">
    <property type="entry name" value="Ribonuclease_T2"/>
    <property type="match status" value="1"/>
</dbReference>
<gene>
    <name evidence="8" type="primary">LOC110412836</name>
</gene>
<comment type="similarity">
    <text evidence="1 4">Belongs to the RNase T2 family.</text>
</comment>
<keyword evidence="3" id="KW-0456">Lyase</keyword>
<proteinExistence type="inferred from homology"/>
<protein>
    <submittedName>
        <fullName evidence="8">Ribonuclease 1-like</fullName>
    </submittedName>
</protein>